<name>A0A9I9DUM8_CUCME</name>
<dbReference type="Gramene" id="MELO3C024073.2.1">
    <property type="protein sequence ID" value="MELO3C024073.2.1"/>
    <property type="gene ID" value="MELO3C024073.2"/>
</dbReference>
<reference evidence="1" key="1">
    <citation type="submission" date="2023-03" db="UniProtKB">
        <authorList>
            <consortium name="EnsemblPlants"/>
        </authorList>
    </citation>
    <scope>IDENTIFICATION</scope>
</reference>
<organism evidence="1">
    <name type="scientific">Cucumis melo</name>
    <name type="common">Muskmelon</name>
    <dbReference type="NCBI Taxonomy" id="3656"/>
    <lineage>
        <taxon>Eukaryota</taxon>
        <taxon>Viridiplantae</taxon>
        <taxon>Streptophyta</taxon>
        <taxon>Embryophyta</taxon>
        <taxon>Tracheophyta</taxon>
        <taxon>Spermatophyta</taxon>
        <taxon>Magnoliopsida</taxon>
        <taxon>eudicotyledons</taxon>
        <taxon>Gunneridae</taxon>
        <taxon>Pentapetalae</taxon>
        <taxon>rosids</taxon>
        <taxon>fabids</taxon>
        <taxon>Cucurbitales</taxon>
        <taxon>Cucurbitaceae</taxon>
        <taxon>Benincaseae</taxon>
        <taxon>Cucumis</taxon>
    </lineage>
</organism>
<dbReference type="EnsemblPlants" id="MELO3C024073.2.1">
    <property type="protein sequence ID" value="MELO3C024073.2.1"/>
    <property type="gene ID" value="MELO3C024073.2"/>
</dbReference>
<dbReference type="AlphaFoldDB" id="A0A9I9DUM8"/>
<evidence type="ECO:0000313" key="1">
    <source>
        <dbReference type="EnsemblPlants" id="MELO3C024073.2.1"/>
    </source>
</evidence>
<protein>
    <submittedName>
        <fullName evidence="1">Uncharacterized protein</fullName>
    </submittedName>
</protein>
<sequence length="72" mass="8189">MGIFCNFFKRHAFPNIVECCSIFDRNIIEAAAGGALEDKTPTVARDLIFFMVEHSKSYESRPTELDNETSKE</sequence>
<accession>A0A9I9DUM8</accession>
<proteinExistence type="predicted"/>